<dbReference type="GO" id="GO:0030313">
    <property type="term" value="C:cell envelope"/>
    <property type="evidence" value="ECO:0007669"/>
    <property type="project" value="UniProtKB-SubCell"/>
</dbReference>
<evidence type="ECO:0000256" key="3">
    <source>
        <dbReference type="ARBA" id="ARBA00023157"/>
    </source>
</evidence>
<dbReference type="Proteomes" id="UP000322084">
    <property type="component" value="Unassembled WGS sequence"/>
</dbReference>
<sequence>MNKQMVLAAAALASIGLIGWAAYEMLSPGESSQTSQNEVSRQTAGLNAALAQGAMATFDLTEGRPSLPLDMQIQGPDGTMTLGDLRGQVLLINLWAEWCAPCIEEMPTLAALEADMGSADFRVVPISIDRSPVAQAQTVLEKFKAANLTTLADPSMRLMGDLGIIGLPATLLVDREGREIGRLVGPADWNSPDAKALVKAALAS</sequence>
<keyword evidence="4" id="KW-0676">Redox-active center</keyword>
<evidence type="ECO:0000256" key="2">
    <source>
        <dbReference type="ARBA" id="ARBA00022748"/>
    </source>
</evidence>
<dbReference type="PROSITE" id="PS51352">
    <property type="entry name" value="THIOREDOXIN_2"/>
    <property type="match status" value="1"/>
</dbReference>
<dbReference type="AlphaFoldDB" id="A0A5A7MQM4"/>
<dbReference type="PANTHER" id="PTHR42852">
    <property type="entry name" value="THIOL:DISULFIDE INTERCHANGE PROTEIN DSBE"/>
    <property type="match status" value="1"/>
</dbReference>
<comment type="caution">
    <text evidence="6">The sequence shown here is derived from an EMBL/GenBank/DDBJ whole genome shotgun (WGS) entry which is preliminary data.</text>
</comment>
<comment type="subcellular location">
    <subcellularLocation>
        <location evidence="1">Cell envelope</location>
    </subcellularLocation>
</comment>
<organism evidence="6 7">
    <name type="scientific">Iodidimonas gelatinilytica</name>
    <dbReference type="NCBI Taxonomy" id="1236966"/>
    <lineage>
        <taxon>Bacteria</taxon>
        <taxon>Pseudomonadati</taxon>
        <taxon>Pseudomonadota</taxon>
        <taxon>Alphaproteobacteria</taxon>
        <taxon>Iodidimonadales</taxon>
        <taxon>Iodidimonadaceae</taxon>
        <taxon>Iodidimonas</taxon>
    </lineage>
</organism>
<keyword evidence="3" id="KW-1015">Disulfide bond</keyword>
<dbReference type="RefSeq" id="WP_149999705.1">
    <property type="nucleotide sequence ID" value="NZ_BKCL01000002.1"/>
</dbReference>
<dbReference type="SUPFAM" id="SSF52833">
    <property type="entry name" value="Thioredoxin-like"/>
    <property type="match status" value="1"/>
</dbReference>
<dbReference type="Gene3D" id="3.40.30.10">
    <property type="entry name" value="Glutaredoxin"/>
    <property type="match status" value="1"/>
</dbReference>
<dbReference type="InterPro" id="IPR036249">
    <property type="entry name" value="Thioredoxin-like_sf"/>
</dbReference>
<dbReference type="InterPro" id="IPR013740">
    <property type="entry name" value="Redoxin"/>
</dbReference>
<dbReference type="InterPro" id="IPR013766">
    <property type="entry name" value="Thioredoxin_domain"/>
</dbReference>
<evidence type="ECO:0000313" key="7">
    <source>
        <dbReference type="Proteomes" id="UP000322084"/>
    </source>
</evidence>
<proteinExistence type="predicted"/>
<dbReference type="EMBL" id="BKCL01000002">
    <property type="protein sequence ID" value="GEQ97149.1"/>
    <property type="molecule type" value="Genomic_DNA"/>
</dbReference>
<dbReference type="GO" id="GO:0017004">
    <property type="term" value="P:cytochrome complex assembly"/>
    <property type="evidence" value="ECO:0007669"/>
    <property type="project" value="UniProtKB-KW"/>
</dbReference>
<evidence type="ECO:0000313" key="6">
    <source>
        <dbReference type="EMBL" id="GEQ97149.1"/>
    </source>
</evidence>
<reference evidence="6 7" key="1">
    <citation type="submission" date="2019-09" db="EMBL/GenBank/DDBJ databases">
        <title>NBRP : Genome information of microbial organism related human and environment.</title>
        <authorList>
            <person name="Hattori M."/>
            <person name="Oshima K."/>
            <person name="Inaba H."/>
            <person name="Suda W."/>
            <person name="Sakamoto M."/>
            <person name="Iino T."/>
            <person name="Kitahara M."/>
            <person name="Oshida Y."/>
            <person name="Iida T."/>
            <person name="Kudo T."/>
            <person name="Itoh T."/>
            <person name="Ohkuma M."/>
        </authorList>
    </citation>
    <scope>NUCLEOTIDE SEQUENCE [LARGE SCALE GENOMIC DNA]</scope>
    <source>
        <strain evidence="6 7">Hi-2</strain>
    </source>
</reference>
<keyword evidence="2" id="KW-0201">Cytochrome c-type biogenesis</keyword>
<name>A0A5A7MQM4_9PROT</name>
<evidence type="ECO:0000259" key="5">
    <source>
        <dbReference type="PROSITE" id="PS51352"/>
    </source>
</evidence>
<dbReference type="PANTHER" id="PTHR42852:SF6">
    <property type="entry name" value="THIOL:DISULFIDE INTERCHANGE PROTEIN DSBE"/>
    <property type="match status" value="1"/>
</dbReference>
<dbReference type="InterPro" id="IPR050553">
    <property type="entry name" value="Thioredoxin_ResA/DsbE_sf"/>
</dbReference>
<feature type="domain" description="Thioredoxin" evidence="5">
    <location>
        <begin position="60"/>
        <end position="203"/>
    </location>
</feature>
<accession>A0A5A7MQM4</accession>
<dbReference type="Pfam" id="PF08534">
    <property type="entry name" value="Redoxin"/>
    <property type="match status" value="1"/>
</dbReference>
<evidence type="ECO:0000256" key="4">
    <source>
        <dbReference type="ARBA" id="ARBA00023284"/>
    </source>
</evidence>
<evidence type="ECO:0000256" key="1">
    <source>
        <dbReference type="ARBA" id="ARBA00004196"/>
    </source>
</evidence>
<gene>
    <name evidence="6" type="primary">tlpA</name>
    <name evidence="6" type="ORF">JCM17844_07860</name>
</gene>
<dbReference type="GO" id="GO:0016491">
    <property type="term" value="F:oxidoreductase activity"/>
    <property type="evidence" value="ECO:0007669"/>
    <property type="project" value="InterPro"/>
</dbReference>
<dbReference type="CDD" id="cd02966">
    <property type="entry name" value="TlpA_like_family"/>
    <property type="match status" value="1"/>
</dbReference>
<protein>
    <submittedName>
        <fullName evidence="6">Thioredoxin</fullName>
    </submittedName>
</protein>